<dbReference type="EMBL" id="FNCE01000001">
    <property type="protein sequence ID" value="SDF44445.1"/>
    <property type="molecule type" value="Genomic_DNA"/>
</dbReference>
<dbReference type="InterPro" id="IPR007569">
    <property type="entry name" value="DUF559"/>
</dbReference>
<dbReference type="GO" id="GO:0008168">
    <property type="term" value="F:methyltransferase activity"/>
    <property type="evidence" value="ECO:0007669"/>
    <property type="project" value="UniProtKB-KW"/>
</dbReference>
<keyword evidence="3" id="KW-1185">Reference proteome</keyword>
<dbReference type="Gene3D" id="3.40.960.10">
    <property type="entry name" value="VSR Endonuclease"/>
    <property type="match status" value="1"/>
</dbReference>
<dbReference type="PANTHER" id="PTHR38590">
    <property type="entry name" value="BLL0828 PROTEIN"/>
    <property type="match status" value="1"/>
</dbReference>
<evidence type="ECO:0000313" key="2">
    <source>
        <dbReference type="EMBL" id="SDF44445.1"/>
    </source>
</evidence>
<accession>A0A1G7L4R1</accession>
<reference evidence="2 3" key="1">
    <citation type="submission" date="2016-10" db="EMBL/GenBank/DDBJ databases">
        <authorList>
            <person name="de Groot N.N."/>
        </authorList>
    </citation>
    <scope>NUCLEOTIDE SEQUENCE [LARGE SCALE GENOMIC DNA]</scope>
    <source>
        <strain evidence="2 3">DSM 25584</strain>
    </source>
</reference>
<dbReference type="CDD" id="cd01038">
    <property type="entry name" value="Endonuclease_DUF559"/>
    <property type="match status" value="1"/>
</dbReference>
<keyword evidence="2" id="KW-0808">Transferase</keyword>
<dbReference type="Pfam" id="PF04480">
    <property type="entry name" value="DUF559"/>
    <property type="match status" value="1"/>
</dbReference>
<feature type="domain" description="DUF559" evidence="1">
    <location>
        <begin position="4"/>
        <end position="109"/>
    </location>
</feature>
<dbReference type="STRING" id="1082479.SAMN05216241_101116"/>
<sequence>MAHRTRRARTLRRQGTDAEHVLWRHLRNRRLNCAKFRRQEPIGPYVADFCCREAGIIVEVDGGQHAEDTARDDRRTRCLNGHGYTVLRFWNTDVLKNLDGVLAVIARHLPAIS</sequence>
<keyword evidence="2" id="KW-0489">Methyltransferase</keyword>
<dbReference type="RefSeq" id="WP_090018179.1">
    <property type="nucleotide sequence ID" value="NZ_FNCE01000001.1"/>
</dbReference>
<dbReference type="InterPro" id="IPR047216">
    <property type="entry name" value="Endonuclease_DUF559_bact"/>
</dbReference>
<proteinExistence type="predicted"/>
<name>A0A1G7L4R1_9PROT</name>
<protein>
    <submittedName>
        <fullName evidence="2">Adenine-specific DNA-methyltransferase</fullName>
    </submittedName>
</protein>
<dbReference type="Proteomes" id="UP000199415">
    <property type="component" value="Unassembled WGS sequence"/>
</dbReference>
<gene>
    <name evidence="2" type="ORF">SAMN05216241_101116</name>
</gene>
<dbReference type="OrthoDB" id="9798754at2"/>
<evidence type="ECO:0000259" key="1">
    <source>
        <dbReference type="Pfam" id="PF04480"/>
    </source>
</evidence>
<dbReference type="PANTHER" id="PTHR38590:SF1">
    <property type="entry name" value="BLL0828 PROTEIN"/>
    <property type="match status" value="1"/>
</dbReference>
<dbReference type="AlphaFoldDB" id="A0A1G7L4R1"/>
<dbReference type="InterPro" id="IPR011335">
    <property type="entry name" value="Restrct_endonuc-II-like"/>
</dbReference>
<organism evidence="2 3">
    <name type="scientific">Limimonas halophila</name>
    <dbReference type="NCBI Taxonomy" id="1082479"/>
    <lineage>
        <taxon>Bacteria</taxon>
        <taxon>Pseudomonadati</taxon>
        <taxon>Pseudomonadota</taxon>
        <taxon>Alphaproteobacteria</taxon>
        <taxon>Rhodospirillales</taxon>
        <taxon>Rhodovibrionaceae</taxon>
        <taxon>Limimonas</taxon>
    </lineage>
</organism>
<evidence type="ECO:0000313" key="3">
    <source>
        <dbReference type="Proteomes" id="UP000199415"/>
    </source>
</evidence>
<dbReference type="SUPFAM" id="SSF52980">
    <property type="entry name" value="Restriction endonuclease-like"/>
    <property type="match status" value="1"/>
</dbReference>
<dbReference type="GO" id="GO:0032259">
    <property type="term" value="P:methylation"/>
    <property type="evidence" value="ECO:0007669"/>
    <property type="project" value="UniProtKB-KW"/>
</dbReference>